<accession>A0A7C1G3E0</accession>
<gene>
    <name evidence="8" type="ORF">ENP47_09375</name>
</gene>
<dbReference type="CDD" id="cd06261">
    <property type="entry name" value="TM_PBP2"/>
    <property type="match status" value="1"/>
</dbReference>
<proteinExistence type="inferred from homology"/>
<name>A0A7C1G3E0_THERO</name>
<feature type="transmembrane region" description="Helical" evidence="7">
    <location>
        <begin position="135"/>
        <end position="158"/>
    </location>
</feature>
<keyword evidence="2 7" id="KW-0813">Transport</keyword>
<keyword evidence="5 7" id="KW-1133">Transmembrane helix</keyword>
<comment type="similarity">
    <text evidence="7">Belongs to the binding-protein-dependent transport system permease family.</text>
</comment>
<feature type="transmembrane region" description="Helical" evidence="7">
    <location>
        <begin position="186"/>
        <end position="204"/>
    </location>
</feature>
<dbReference type="InterPro" id="IPR000515">
    <property type="entry name" value="MetI-like"/>
</dbReference>
<dbReference type="PANTHER" id="PTHR43163:SF6">
    <property type="entry name" value="DIPEPTIDE TRANSPORT SYSTEM PERMEASE PROTEIN DPPB-RELATED"/>
    <property type="match status" value="1"/>
</dbReference>
<sequence length="319" mass="35382">MTQYLIRRILISIPTLIAISIVIFTILALAPGDPLAEFAMNPAVPPEVRQRIRKSMGLDDPIPVRYVKWASSMLRGDFGYSFRSKSPVIDLIRQRLPTTLYVIGTAYLVSVLIAIPVGVLSAIRQYSIFDNVATTLAFIGFSLPTFVTGILFILLFSVKLGWLPMIYRTTIETEGLAGLWEKIKQALMPIMVLGLFETAALTRYTRAAMLETIHQDYVRTARAKGLSERTVIIRHAMRNALIPVVTIVALSIPGIFTGAVITEQIFRVPGMGSLLISAIRDNDTPVIMAITIIFSALVVLFNLIADILYGVLDPRIKYE</sequence>
<keyword evidence="3" id="KW-1003">Cell membrane</keyword>
<evidence type="ECO:0000256" key="2">
    <source>
        <dbReference type="ARBA" id="ARBA00022448"/>
    </source>
</evidence>
<keyword evidence="4 7" id="KW-0812">Transmembrane</keyword>
<evidence type="ECO:0000256" key="6">
    <source>
        <dbReference type="ARBA" id="ARBA00023136"/>
    </source>
</evidence>
<dbReference type="SUPFAM" id="SSF161098">
    <property type="entry name" value="MetI-like"/>
    <property type="match status" value="1"/>
</dbReference>
<comment type="subcellular location">
    <subcellularLocation>
        <location evidence="1 7">Cell membrane</location>
        <topology evidence="1 7">Multi-pass membrane protein</topology>
    </subcellularLocation>
</comment>
<dbReference type="Pfam" id="PF19300">
    <property type="entry name" value="BPD_transp_1_N"/>
    <property type="match status" value="1"/>
</dbReference>
<feature type="transmembrane region" description="Helical" evidence="7">
    <location>
        <begin position="286"/>
        <end position="312"/>
    </location>
</feature>
<feature type="transmembrane region" description="Helical" evidence="7">
    <location>
        <begin position="9"/>
        <end position="30"/>
    </location>
</feature>
<feature type="transmembrane region" description="Helical" evidence="7">
    <location>
        <begin position="100"/>
        <end position="123"/>
    </location>
</feature>
<dbReference type="EMBL" id="DSJL01000011">
    <property type="protein sequence ID" value="HEF65792.1"/>
    <property type="molecule type" value="Genomic_DNA"/>
</dbReference>
<evidence type="ECO:0000256" key="5">
    <source>
        <dbReference type="ARBA" id="ARBA00022989"/>
    </source>
</evidence>
<keyword evidence="6 7" id="KW-0472">Membrane</keyword>
<evidence type="ECO:0000313" key="8">
    <source>
        <dbReference type="EMBL" id="HEF65792.1"/>
    </source>
</evidence>
<dbReference type="InterPro" id="IPR045621">
    <property type="entry name" value="BPD_transp_1_N"/>
</dbReference>
<dbReference type="Pfam" id="PF00528">
    <property type="entry name" value="BPD_transp_1"/>
    <property type="match status" value="1"/>
</dbReference>
<dbReference type="Gene3D" id="1.10.3720.10">
    <property type="entry name" value="MetI-like"/>
    <property type="match status" value="1"/>
</dbReference>
<comment type="caution">
    <text evidence="8">The sequence shown here is derived from an EMBL/GenBank/DDBJ whole genome shotgun (WGS) entry which is preliminary data.</text>
</comment>
<feature type="transmembrane region" description="Helical" evidence="7">
    <location>
        <begin position="240"/>
        <end position="266"/>
    </location>
</feature>
<evidence type="ECO:0000256" key="3">
    <source>
        <dbReference type="ARBA" id="ARBA00022475"/>
    </source>
</evidence>
<reference evidence="8" key="1">
    <citation type="journal article" date="2020" name="mSystems">
        <title>Genome- and Community-Level Interaction Insights into Carbon Utilization and Element Cycling Functions of Hydrothermarchaeota in Hydrothermal Sediment.</title>
        <authorList>
            <person name="Zhou Z."/>
            <person name="Liu Y."/>
            <person name="Xu W."/>
            <person name="Pan J."/>
            <person name="Luo Z.H."/>
            <person name="Li M."/>
        </authorList>
    </citation>
    <scope>NUCLEOTIDE SEQUENCE [LARGE SCALE GENOMIC DNA]</scope>
    <source>
        <strain evidence="8">SpSt-222</strain>
    </source>
</reference>
<dbReference type="AlphaFoldDB" id="A0A7C1G3E0"/>
<dbReference type="PANTHER" id="PTHR43163">
    <property type="entry name" value="DIPEPTIDE TRANSPORT SYSTEM PERMEASE PROTEIN DPPB-RELATED"/>
    <property type="match status" value="1"/>
</dbReference>
<evidence type="ECO:0000256" key="7">
    <source>
        <dbReference type="RuleBase" id="RU363032"/>
    </source>
</evidence>
<dbReference type="GO" id="GO:0005886">
    <property type="term" value="C:plasma membrane"/>
    <property type="evidence" value="ECO:0007669"/>
    <property type="project" value="UniProtKB-SubCell"/>
</dbReference>
<dbReference type="GO" id="GO:0055085">
    <property type="term" value="P:transmembrane transport"/>
    <property type="evidence" value="ECO:0007669"/>
    <property type="project" value="InterPro"/>
</dbReference>
<organism evidence="8">
    <name type="scientific">Thermomicrobium roseum</name>
    <dbReference type="NCBI Taxonomy" id="500"/>
    <lineage>
        <taxon>Bacteria</taxon>
        <taxon>Pseudomonadati</taxon>
        <taxon>Thermomicrobiota</taxon>
        <taxon>Thermomicrobia</taxon>
        <taxon>Thermomicrobiales</taxon>
        <taxon>Thermomicrobiaceae</taxon>
        <taxon>Thermomicrobium</taxon>
    </lineage>
</organism>
<evidence type="ECO:0000256" key="4">
    <source>
        <dbReference type="ARBA" id="ARBA00022692"/>
    </source>
</evidence>
<evidence type="ECO:0000256" key="1">
    <source>
        <dbReference type="ARBA" id="ARBA00004651"/>
    </source>
</evidence>
<protein>
    <submittedName>
        <fullName evidence="8">ABC transporter permease</fullName>
    </submittedName>
</protein>
<dbReference type="InterPro" id="IPR035906">
    <property type="entry name" value="MetI-like_sf"/>
</dbReference>
<dbReference type="PROSITE" id="PS50928">
    <property type="entry name" value="ABC_TM1"/>
    <property type="match status" value="1"/>
</dbReference>